<reference evidence="13 14" key="1">
    <citation type="submission" date="2018-03" db="EMBL/GenBank/DDBJ databases">
        <title>Genomic Encyclopedia of Archaeal and Bacterial Type Strains, Phase II (KMG-II): from individual species to whole genera.</title>
        <authorList>
            <person name="Goeker M."/>
        </authorList>
    </citation>
    <scope>NUCLEOTIDE SEQUENCE [LARGE SCALE GENOMIC DNA]</scope>
    <source>
        <strain evidence="13 14">DSM 100346</strain>
    </source>
</reference>
<evidence type="ECO:0000256" key="4">
    <source>
        <dbReference type="ARBA" id="ARBA00022490"/>
    </source>
</evidence>
<evidence type="ECO:0000313" key="13">
    <source>
        <dbReference type="EMBL" id="PWJ59072.1"/>
    </source>
</evidence>
<dbReference type="PIRSF" id="PIRSF018427">
    <property type="entry name" value="Isopntndiph_ism"/>
    <property type="match status" value="1"/>
</dbReference>
<dbReference type="NCBIfam" id="TIGR02150">
    <property type="entry name" value="IPP_isom_1"/>
    <property type="match status" value="1"/>
</dbReference>
<dbReference type="EC" id="5.3.3.2" evidence="3 10"/>
<dbReference type="SUPFAM" id="SSF55811">
    <property type="entry name" value="Nudix"/>
    <property type="match status" value="1"/>
</dbReference>
<feature type="active site" evidence="11">
    <location>
        <position position="113"/>
    </location>
</feature>
<dbReference type="InterPro" id="IPR011876">
    <property type="entry name" value="IsopentenylPP_isomerase_typ1"/>
</dbReference>
<evidence type="ECO:0000256" key="10">
    <source>
        <dbReference type="NCBIfam" id="TIGR02150"/>
    </source>
</evidence>
<dbReference type="Pfam" id="PF00293">
    <property type="entry name" value="NUDIX"/>
    <property type="match status" value="1"/>
</dbReference>
<dbReference type="Gene3D" id="3.90.79.10">
    <property type="entry name" value="Nucleoside Triphosphate Pyrophosphohydrolase"/>
    <property type="match status" value="1"/>
</dbReference>
<evidence type="ECO:0000256" key="11">
    <source>
        <dbReference type="PIRSR" id="PIRSR018427-1"/>
    </source>
</evidence>
<dbReference type="GO" id="GO:0046872">
    <property type="term" value="F:metal ion binding"/>
    <property type="evidence" value="ECO:0007669"/>
    <property type="project" value="UniProtKB-KW"/>
</dbReference>
<proteinExistence type="inferred from homology"/>
<protein>
    <recommendedName>
        <fullName evidence="3 10">Isopentenyl-diphosphate delta-isomerase</fullName>
        <ecNumber evidence="3 10">5.3.3.2</ecNumber>
    </recommendedName>
</protein>
<keyword evidence="8" id="KW-0414">Isoprene biosynthesis</keyword>
<dbReference type="InterPro" id="IPR015797">
    <property type="entry name" value="NUDIX_hydrolase-like_dom_sf"/>
</dbReference>
<comment type="pathway">
    <text evidence="1">Isoprenoid biosynthesis; dimethylallyl diphosphate biosynthesis; dimethylallyl diphosphate from isopentenyl diphosphate: step 1/1.</text>
</comment>
<dbReference type="PANTHER" id="PTHR10885:SF0">
    <property type="entry name" value="ISOPENTENYL-DIPHOSPHATE DELTA-ISOMERASE"/>
    <property type="match status" value="1"/>
</dbReference>
<dbReference type="GO" id="GO:0050992">
    <property type="term" value="P:dimethylallyl diphosphate biosynthetic process"/>
    <property type="evidence" value="ECO:0007669"/>
    <property type="project" value="UniProtKB-UniPathway"/>
</dbReference>
<keyword evidence="4" id="KW-0963">Cytoplasm</keyword>
<dbReference type="InterPro" id="IPR000086">
    <property type="entry name" value="NUDIX_hydrolase_dom"/>
</dbReference>
<organism evidence="13 14">
    <name type="scientific">Dyadobacter jejuensis</name>
    <dbReference type="NCBI Taxonomy" id="1082580"/>
    <lineage>
        <taxon>Bacteria</taxon>
        <taxon>Pseudomonadati</taxon>
        <taxon>Bacteroidota</taxon>
        <taxon>Cytophagia</taxon>
        <taxon>Cytophagales</taxon>
        <taxon>Spirosomataceae</taxon>
        <taxon>Dyadobacter</taxon>
    </lineage>
</organism>
<comment type="similarity">
    <text evidence="2">Belongs to the IPP isomerase type 1 family.</text>
</comment>
<dbReference type="PROSITE" id="PS51462">
    <property type="entry name" value="NUDIX"/>
    <property type="match status" value="1"/>
</dbReference>
<dbReference type="EMBL" id="QGDT01000003">
    <property type="protein sequence ID" value="PWJ59072.1"/>
    <property type="molecule type" value="Genomic_DNA"/>
</dbReference>
<gene>
    <name evidence="13" type="ORF">CLV98_103445</name>
</gene>
<dbReference type="NCBIfam" id="NF002995">
    <property type="entry name" value="PRK03759.1"/>
    <property type="match status" value="1"/>
</dbReference>
<evidence type="ECO:0000259" key="12">
    <source>
        <dbReference type="PROSITE" id="PS51462"/>
    </source>
</evidence>
<feature type="domain" description="Nudix hydrolase" evidence="12">
    <location>
        <begin position="29"/>
        <end position="161"/>
    </location>
</feature>
<dbReference type="GO" id="GO:0004452">
    <property type="term" value="F:isopentenyl-diphosphate delta-isomerase activity"/>
    <property type="evidence" value="ECO:0007669"/>
    <property type="project" value="UniProtKB-UniRule"/>
</dbReference>
<dbReference type="InterPro" id="IPR056375">
    <property type="entry name" value="Idi_bact"/>
</dbReference>
<keyword evidence="5" id="KW-0479">Metal-binding</keyword>
<evidence type="ECO:0000256" key="1">
    <source>
        <dbReference type="ARBA" id="ARBA00004826"/>
    </source>
</evidence>
<dbReference type="Proteomes" id="UP000245880">
    <property type="component" value="Unassembled WGS sequence"/>
</dbReference>
<dbReference type="GO" id="GO:0009240">
    <property type="term" value="P:isopentenyl diphosphate biosynthetic process"/>
    <property type="evidence" value="ECO:0007669"/>
    <property type="project" value="TreeGrafter"/>
</dbReference>
<evidence type="ECO:0000256" key="2">
    <source>
        <dbReference type="ARBA" id="ARBA00007579"/>
    </source>
</evidence>
<dbReference type="PANTHER" id="PTHR10885">
    <property type="entry name" value="ISOPENTENYL-DIPHOSPHATE DELTA-ISOMERASE"/>
    <property type="match status" value="1"/>
</dbReference>
<evidence type="ECO:0000313" key="14">
    <source>
        <dbReference type="Proteomes" id="UP000245880"/>
    </source>
</evidence>
<comment type="caution">
    <text evidence="13">The sequence shown here is derived from an EMBL/GenBank/DDBJ whole genome shotgun (WGS) entry which is preliminary data.</text>
</comment>
<evidence type="ECO:0000256" key="6">
    <source>
        <dbReference type="ARBA" id="ARBA00022842"/>
    </source>
</evidence>
<name>A0A316ANF7_9BACT</name>
<dbReference type="HAMAP" id="MF_00202">
    <property type="entry name" value="Idi"/>
    <property type="match status" value="1"/>
</dbReference>
<keyword evidence="6" id="KW-0460">Magnesium</keyword>
<evidence type="ECO:0000256" key="3">
    <source>
        <dbReference type="ARBA" id="ARBA00012057"/>
    </source>
</evidence>
<keyword evidence="7" id="KW-0464">Manganese</keyword>
<evidence type="ECO:0000256" key="7">
    <source>
        <dbReference type="ARBA" id="ARBA00023211"/>
    </source>
</evidence>
<keyword evidence="14" id="KW-1185">Reference proteome</keyword>
<evidence type="ECO:0000256" key="8">
    <source>
        <dbReference type="ARBA" id="ARBA00023229"/>
    </source>
</evidence>
<feature type="active site" evidence="11">
    <location>
        <position position="66"/>
    </location>
</feature>
<evidence type="ECO:0000256" key="5">
    <source>
        <dbReference type="ARBA" id="ARBA00022723"/>
    </source>
</evidence>
<dbReference type="UniPathway" id="UPA00059">
    <property type="reaction ID" value="UER00104"/>
</dbReference>
<dbReference type="RefSeq" id="WP_109673971.1">
    <property type="nucleotide sequence ID" value="NZ_QGDT01000003.1"/>
</dbReference>
<dbReference type="AlphaFoldDB" id="A0A316ANF7"/>
<sequence>MIQEKIVLVNPSDEEIGLMDKLEAHQKGLLHRAISVFIFNTAGQLLLQQRQHDKYHSGGLWTNTCCSHPFPNESVATAAQRRLWEEMGIQTPLKHIYQFQYFAHLDKGLIEHELDHVFYGITDQAPQINPEEAADFRFVHPTELDLDMRQNPQNYTEWFKICLPEVLRQLA</sequence>
<dbReference type="CDD" id="cd02885">
    <property type="entry name" value="NUDIX_IPP_Isomerase"/>
    <property type="match status" value="1"/>
</dbReference>
<keyword evidence="9 13" id="KW-0413">Isomerase</keyword>
<evidence type="ECO:0000256" key="9">
    <source>
        <dbReference type="ARBA" id="ARBA00023235"/>
    </source>
</evidence>
<dbReference type="GO" id="GO:0005737">
    <property type="term" value="C:cytoplasm"/>
    <property type="evidence" value="ECO:0007669"/>
    <property type="project" value="TreeGrafter"/>
</dbReference>
<accession>A0A316ANF7</accession>